<feature type="compositionally biased region" description="Pro residues" evidence="1">
    <location>
        <begin position="470"/>
        <end position="480"/>
    </location>
</feature>
<feature type="compositionally biased region" description="Basic and acidic residues" evidence="1">
    <location>
        <begin position="510"/>
        <end position="570"/>
    </location>
</feature>
<feature type="compositionally biased region" description="Polar residues" evidence="1">
    <location>
        <begin position="16"/>
        <end position="25"/>
    </location>
</feature>
<feature type="region of interest" description="Disordered" evidence="1">
    <location>
        <begin position="218"/>
        <end position="248"/>
    </location>
</feature>
<name>A0AAN7TDD4_9PEZI</name>
<feature type="compositionally biased region" description="Basic and acidic residues" evidence="1">
    <location>
        <begin position="490"/>
        <end position="502"/>
    </location>
</feature>
<proteinExistence type="predicted"/>
<comment type="caution">
    <text evidence="3">The sequence shown here is derived from an EMBL/GenBank/DDBJ whole genome shotgun (WGS) entry which is preliminary data.</text>
</comment>
<feature type="region of interest" description="Disordered" evidence="1">
    <location>
        <begin position="400"/>
        <end position="681"/>
    </location>
</feature>
<feature type="compositionally biased region" description="Basic and acidic residues" evidence="1">
    <location>
        <begin position="660"/>
        <end position="672"/>
    </location>
</feature>
<dbReference type="PANTHER" id="PTHR47842">
    <property type="entry name" value="EXPRESSED PROTEIN"/>
    <property type="match status" value="1"/>
</dbReference>
<sequence>MSAVPGKKAPPLPPRRTTQSSTSAVPQDPPPTYDDTLVVSGNTASGPWTATDNRSNSTDSLVPSESDVQHERRRLLLIYIHGFMGNEMSFRSFPAHVHHLLATLLAETHVVHTKVYPRYRSKRNISYARDDFSRWLEPHEDPFTDVVLLGHSMGGLLSAEVAIMPSTPPASNALKHRILGTINFDVPFLGMHPGIVKSGLSSIFMPSEETQEDKYSSQLSPTVSNSAGTPITPSGHTDTFWDSQQPDPNFNPKFNNDVVLPVRKGWGSALHFISKHSDNIGAATKALVSSHMEFGGAMANFGELKARYGKVRALEETSDNIRSSVVGNGQVPARVRFVNYWTASTGRPKKVKAVAESSEVVEAAQAVMAHAENESPSHAAEHEDEESILVRGDAAALVEEHSDQGPMTELDPEPHEASDEEDWDDAAESLAIGNEHESDKPAGGAGEDSASTVSAGISRSTTTSTLQTLPPIPDLPPKPAPLDVSYVTDQDTRKLVEKEHKRATQAYEQAVKDREKAIKDRAKLEAKQKSKAEKDVEREKKNATKVEQKATAERAKQDERRRKLEKKQLTKDLTQSEQEELRLAKEKRRMEDEGRRMRGERPLAESEGSSIAGHASDDDNELRGRSQDSTRETPLTSSTTTTSTSSNTLPPKVNPKLKPATKEDKPMKDRKFCSLPPRDSNGELDPCWVRVFMPGVDEVGAHCGLFFVDERYERLVGDVAERVGGWTRGGAGG</sequence>
<dbReference type="EMBL" id="JAVRRL010000043">
    <property type="protein sequence ID" value="KAK5111018.1"/>
    <property type="molecule type" value="Genomic_DNA"/>
</dbReference>
<dbReference type="AlphaFoldDB" id="A0AAN7TDD4"/>
<feature type="compositionally biased region" description="Basic and acidic residues" evidence="1">
    <location>
        <begin position="579"/>
        <end position="604"/>
    </location>
</feature>
<evidence type="ECO:0000256" key="1">
    <source>
        <dbReference type="SAM" id="MobiDB-lite"/>
    </source>
</evidence>
<gene>
    <name evidence="3" type="ORF">LTR62_005393</name>
</gene>
<dbReference type="SUPFAM" id="SSF53474">
    <property type="entry name" value="alpha/beta-Hydrolases"/>
    <property type="match status" value="1"/>
</dbReference>
<dbReference type="PANTHER" id="PTHR47842:SF3">
    <property type="entry name" value="DUF676 DOMAIN-CONTAINING PROTEIN"/>
    <property type="match status" value="1"/>
</dbReference>
<evidence type="ECO:0000313" key="3">
    <source>
        <dbReference type="EMBL" id="KAK5111018.1"/>
    </source>
</evidence>
<evidence type="ECO:0000313" key="4">
    <source>
        <dbReference type="Proteomes" id="UP001310890"/>
    </source>
</evidence>
<dbReference type="InterPro" id="IPR029058">
    <property type="entry name" value="AB_hydrolase_fold"/>
</dbReference>
<feature type="compositionally biased region" description="Polar residues" evidence="1">
    <location>
        <begin position="449"/>
        <end position="459"/>
    </location>
</feature>
<feature type="compositionally biased region" description="Polar residues" evidence="1">
    <location>
        <begin position="39"/>
        <end position="63"/>
    </location>
</feature>
<organism evidence="3 4">
    <name type="scientific">Meristemomyces frigidus</name>
    <dbReference type="NCBI Taxonomy" id="1508187"/>
    <lineage>
        <taxon>Eukaryota</taxon>
        <taxon>Fungi</taxon>
        <taxon>Dikarya</taxon>
        <taxon>Ascomycota</taxon>
        <taxon>Pezizomycotina</taxon>
        <taxon>Dothideomycetes</taxon>
        <taxon>Dothideomycetidae</taxon>
        <taxon>Mycosphaerellales</taxon>
        <taxon>Teratosphaeriaceae</taxon>
        <taxon>Meristemomyces</taxon>
    </lineage>
</organism>
<dbReference type="Proteomes" id="UP001310890">
    <property type="component" value="Unassembled WGS sequence"/>
</dbReference>
<feature type="compositionally biased region" description="Acidic residues" evidence="1">
    <location>
        <begin position="418"/>
        <end position="427"/>
    </location>
</feature>
<feature type="region of interest" description="Disordered" evidence="1">
    <location>
        <begin position="1"/>
        <end position="66"/>
    </location>
</feature>
<feature type="compositionally biased region" description="Low complexity" evidence="1">
    <location>
        <begin position="632"/>
        <end position="648"/>
    </location>
</feature>
<dbReference type="Pfam" id="PF12697">
    <property type="entry name" value="Abhydrolase_6"/>
    <property type="match status" value="1"/>
</dbReference>
<feature type="compositionally biased region" description="Polar residues" evidence="1">
    <location>
        <begin position="218"/>
        <end position="245"/>
    </location>
</feature>
<protein>
    <recommendedName>
        <fullName evidence="2">AB hydrolase-1 domain-containing protein</fullName>
    </recommendedName>
</protein>
<accession>A0AAN7TDD4</accession>
<feature type="domain" description="AB hydrolase-1" evidence="2">
    <location>
        <begin position="78"/>
        <end position="168"/>
    </location>
</feature>
<reference evidence="3" key="1">
    <citation type="submission" date="2023-08" db="EMBL/GenBank/DDBJ databases">
        <title>Black Yeasts Isolated from many extreme environments.</title>
        <authorList>
            <person name="Coleine C."/>
            <person name="Stajich J.E."/>
            <person name="Selbmann L."/>
        </authorList>
    </citation>
    <scope>NUCLEOTIDE SEQUENCE</scope>
    <source>
        <strain evidence="3">CCFEE 5401</strain>
    </source>
</reference>
<evidence type="ECO:0000259" key="2">
    <source>
        <dbReference type="Pfam" id="PF12697"/>
    </source>
</evidence>
<dbReference type="Gene3D" id="3.40.50.1820">
    <property type="entry name" value="alpha/beta hydrolase"/>
    <property type="match status" value="1"/>
</dbReference>
<feature type="compositionally biased region" description="Basic and acidic residues" evidence="1">
    <location>
        <begin position="615"/>
        <end position="631"/>
    </location>
</feature>
<feature type="compositionally biased region" description="Low complexity" evidence="1">
    <location>
        <begin position="460"/>
        <end position="469"/>
    </location>
</feature>
<dbReference type="InterPro" id="IPR000073">
    <property type="entry name" value="AB_hydrolase_1"/>
</dbReference>